<evidence type="ECO:0000256" key="4">
    <source>
        <dbReference type="ARBA" id="ARBA00022729"/>
    </source>
</evidence>
<dbReference type="RefSeq" id="WP_018450603.1">
    <property type="nucleotide sequence ID" value="NZ_AP019827.1"/>
</dbReference>
<organism evidence="6 7">
    <name type="scientific">Leptotrichia shahii</name>
    <dbReference type="NCBI Taxonomy" id="157691"/>
    <lineage>
        <taxon>Bacteria</taxon>
        <taxon>Fusobacteriati</taxon>
        <taxon>Fusobacteriota</taxon>
        <taxon>Fusobacteriia</taxon>
        <taxon>Fusobacteriales</taxon>
        <taxon>Leptotrichiaceae</taxon>
        <taxon>Leptotrichia</taxon>
    </lineage>
</organism>
<dbReference type="SUPFAM" id="SSF53850">
    <property type="entry name" value="Periplasmic binding protein-like II"/>
    <property type="match status" value="1"/>
</dbReference>
<keyword evidence="3" id="KW-0813">Transport</keyword>
<evidence type="ECO:0000313" key="6">
    <source>
        <dbReference type="EMBL" id="BBM41363.1"/>
    </source>
</evidence>
<dbReference type="GO" id="GO:1902358">
    <property type="term" value="P:sulfate transmembrane transport"/>
    <property type="evidence" value="ECO:0007669"/>
    <property type="project" value="InterPro"/>
</dbReference>
<dbReference type="Gene3D" id="3.40.190.10">
    <property type="entry name" value="Periplasmic binding protein-like II"/>
    <property type="match status" value="2"/>
</dbReference>
<dbReference type="STRING" id="1122172.GCA_000373045_00983"/>
<dbReference type="Pfam" id="PF13531">
    <property type="entry name" value="SBP_bac_11"/>
    <property type="match status" value="1"/>
</dbReference>
<dbReference type="Proteomes" id="UP000322617">
    <property type="component" value="Chromosome"/>
</dbReference>
<keyword evidence="4" id="KW-0732">Signal</keyword>
<sequence>MLKKLKVPAILAIIVILLYFIGIARQSSKIGKNKQKMEIVNVSYDPTRELYERYNGLFKAYYKQKYGKDVNIIQSHGGSGSQARSVIEGLDADVVTLALENDVALLEKVDLLEKGWIGKFPGNSSPYTSTIVFLVRKGNPQNIKDWNDLAKKGVKVITPDPKSSGGACWNFLAAWSYGLEKYGKDENKIKSFVKSIYDNVSVMDSGARAATTTFVENNQGDVLIAWENEAIATVKEYPDRYQIVYPSVSILAQPTVAVVDKISKDDGTYQASTEYLKYLYSEKAQEIIAESGYRPYDQKVLKKYGNKFDLKMKLTKIDNFGGWKKAYEKFFNEGALFDKIYEN</sequence>
<dbReference type="AlphaFoldDB" id="A0A510JUY4"/>
<dbReference type="NCBIfam" id="TIGR00971">
    <property type="entry name" value="3a0106s03"/>
    <property type="match status" value="1"/>
</dbReference>
<dbReference type="PANTHER" id="PTHR30368:SF2">
    <property type="entry name" value="SULFATE-BINDING PROTEIN"/>
    <property type="match status" value="1"/>
</dbReference>
<evidence type="ECO:0000256" key="1">
    <source>
        <dbReference type="ARBA" id="ARBA00004418"/>
    </source>
</evidence>
<keyword evidence="7" id="KW-1185">Reference proteome</keyword>
<dbReference type="PANTHER" id="PTHR30368">
    <property type="entry name" value="SULFATE-BINDING PROTEIN"/>
    <property type="match status" value="1"/>
</dbReference>
<protein>
    <submittedName>
        <fullName evidence="6">Sulfate ABC transporter substrate-bindingprotein</fullName>
    </submittedName>
</protein>
<dbReference type="GO" id="GO:0140104">
    <property type="term" value="F:molecular carrier activity"/>
    <property type="evidence" value="ECO:0007669"/>
    <property type="project" value="InterPro"/>
</dbReference>
<evidence type="ECO:0000256" key="5">
    <source>
        <dbReference type="ARBA" id="ARBA00022764"/>
    </source>
</evidence>
<gene>
    <name evidence="6" type="ORF">JCM16776_1590</name>
</gene>
<comment type="similarity">
    <text evidence="2">Belongs to the prokaryotic sulfate-binding protein family.</text>
</comment>
<dbReference type="OrthoDB" id="9802127at2"/>
<dbReference type="CDD" id="cd01005">
    <property type="entry name" value="PBP2_CysP"/>
    <property type="match status" value="1"/>
</dbReference>
<dbReference type="KEGG" id="lsz:JCM16776_1590"/>
<dbReference type="EMBL" id="AP019827">
    <property type="protein sequence ID" value="BBM41363.1"/>
    <property type="molecule type" value="Genomic_DNA"/>
</dbReference>
<evidence type="ECO:0000256" key="2">
    <source>
        <dbReference type="ARBA" id="ARBA00006099"/>
    </source>
</evidence>
<keyword evidence="5" id="KW-0574">Periplasm</keyword>
<accession>A0A510JUY4</accession>
<dbReference type="InterPro" id="IPR005669">
    <property type="entry name" value="Thiosulph/SO4-bd"/>
</dbReference>
<name>A0A510JUY4_9FUSO</name>
<reference evidence="6 7" key="1">
    <citation type="submission" date="2019-07" db="EMBL/GenBank/DDBJ databases">
        <title>Complete Genome Sequence of Leptotrichia shahii Strain JCM 16776.</title>
        <authorList>
            <person name="Watanabe S."/>
            <person name="Cui L."/>
        </authorList>
    </citation>
    <scope>NUCLEOTIDE SEQUENCE [LARGE SCALE GENOMIC DNA]</scope>
    <source>
        <strain evidence="6 7">JCM16776</strain>
    </source>
</reference>
<dbReference type="NCBIfam" id="NF008022">
    <property type="entry name" value="PRK10752.1"/>
    <property type="match status" value="1"/>
</dbReference>
<evidence type="ECO:0000313" key="7">
    <source>
        <dbReference type="Proteomes" id="UP000322617"/>
    </source>
</evidence>
<comment type="subcellular location">
    <subcellularLocation>
        <location evidence="1">Periplasm</location>
    </subcellularLocation>
</comment>
<proteinExistence type="inferred from homology"/>
<dbReference type="GO" id="GO:0042597">
    <property type="term" value="C:periplasmic space"/>
    <property type="evidence" value="ECO:0007669"/>
    <property type="project" value="UniProtKB-SubCell"/>
</dbReference>
<evidence type="ECO:0000256" key="3">
    <source>
        <dbReference type="ARBA" id="ARBA00022448"/>
    </source>
</evidence>